<evidence type="ECO:0000313" key="3">
    <source>
        <dbReference type="Proteomes" id="UP000539313"/>
    </source>
</evidence>
<dbReference type="GO" id="GO:0016740">
    <property type="term" value="F:transferase activity"/>
    <property type="evidence" value="ECO:0007669"/>
    <property type="project" value="UniProtKB-KW"/>
</dbReference>
<keyword evidence="3" id="KW-1185">Reference proteome</keyword>
<dbReference type="Gene3D" id="3.40.630.30">
    <property type="match status" value="1"/>
</dbReference>
<dbReference type="SUPFAM" id="SSF55729">
    <property type="entry name" value="Acyl-CoA N-acyltransferases (Nat)"/>
    <property type="match status" value="1"/>
</dbReference>
<dbReference type="Pfam" id="PF13480">
    <property type="entry name" value="Acetyltransf_6"/>
    <property type="match status" value="1"/>
</dbReference>
<comment type="caution">
    <text evidence="2">The sequence shown here is derived from an EMBL/GenBank/DDBJ whole genome shotgun (WGS) entry which is preliminary data.</text>
</comment>
<feature type="domain" description="BioF2-like acetyltransferase" evidence="1">
    <location>
        <begin position="153"/>
        <end position="298"/>
    </location>
</feature>
<reference evidence="2 3" key="1">
    <citation type="submission" date="2020-08" db="EMBL/GenBank/DDBJ databases">
        <title>Sequencing the genomes of 1000 actinobacteria strains.</title>
        <authorList>
            <person name="Klenk H.-P."/>
        </authorList>
    </citation>
    <scope>NUCLEOTIDE SEQUENCE [LARGE SCALE GENOMIC DNA]</scope>
    <source>
        <strain evidence="2 3">DSM 45823</strain>
    </source>
</reference>
<dbReference type="Proteomes" id="UP000539313">
    <property type="component" value="Unassembled WGS sequence"/>
</dbReference>
<accession>A0A7W3N4G4</accession>
<dbReference type="EMBL" id="JACJII010000001">
    <property type="protein sequence ID" value="MBA9007371.1"/>
    <property type="molecule type" value="Genomic_DNA"/>
</dbReference>
<evidence type="ECO:0000259" key="1">
    <source>
        <dbReference type="Pfam" id="PF13480"/>
    </source>
</evidence>
<proteinExistence type="predicted"/>
<evidence type="ECO:0000313" key="2">
    <source>
        <dbReference type="EMBL" id="MBA9007371.1"/>
    </source>
</evidence>
<gene>
    <name evidence="2" type="ORF">HNR21_006253</name>
</gene>
<dbReference type="RefSeq" id="WP_182707968.1">
    <property type="nucleotide sequence ID" value="NZ_JACJII010000001.1"/>
</dbReference>
<protein>
    <submittedName>
        <fullName evidence="2">CelD/BcsL family acetyltransferase involved in cellulose biosynthesis</fullName>
    </submittedName>
</protein>
<keyword evidence="2" id="KW-0808">Transferase</keyword>
<organism evidence="2 3">
    <name type="scientific">Thermomonospora cellulosilytica</name>
    <dbReference type="NCBI Taxonomy" id="1411118"/>
    <lineage>
        <taxon>Bacteria</taxon>
        <taxon>Bacillati</taxon>
        <taxon>Actinomycetota</taxon>
        <taxon>Actinomycetes</taxon>
        <taxon>Streptosporangiales</taxon>
        <taxon>Thermomonosporaceae</taxon>
        <taxon>Thermomonospora</taxon>
    </lineage>
</organism>
<sequence>MRITVVRPRELGDAELAAWRAMQAATPRLANPFMSAGYARAVDQVRKGARVAVLEEGADLVGFFPFELTGRGSGAAIGGWLSLCQGLVHAPGLDRLDARELLRGCGLAVWEYGTLVAGQPWFEPYTRRTLGSVIMDLSDGFAGYAKGLQARGSKVVKQTRYKERKLARQVGEVTFDFDVRDAASLALVRRWKSEQYRAMGRTDRFSRRWVVDLVELLHGTREPGFAGCLSMLYAGGAPVAGHFGLRSDHTLITWFPVYDPDYSRYSPGMALHLRMAEAAAERGIREMDLGPGVGWRYKEELRSHETPVGEGVVRRRSPGAAVHWVRHAPVARARRTILESERLYGVADRALRRYGAFRTRGR</sequence>
<dbReference type="InterPro" id="IPR038740">
    <property type="entry name" value="BioF2-like_GNAT_dom"/>
</dbReference>
<name>A0A7W3N4G4_9ACTN</name>
<dbReference type="AlphaFoldDB" id="A0A7W3N4G4"/>
<dbReference type="InterPro" id="IPR016181">
    <property type="entry name" value="Acyl_CoA_acyltransferase"/>
</dbReference>